<keyword evidence="1" id="KW-0012">Acyltransferase</keyword>
<dbReference type="OrthoDB" id="61870at2759"/>
<keyword evidence="1" id="KW-0808">Transferase</keyword>
<accession>A0A2G9RMT9</accession>
<protein>
    <recommendedName>
        <fullName evidence="1">Glycine N-acyltransferase-like protein</fullName>
        <ecNumber evidence="1">2.3.1.-</ecNumber>
    </recommendedName>
</protein>
<dbReference type="Pfam" id="PF06021">
    <property type="entry name" value="Gly_acyl_tr_N"/>
    <property type="match status" value="1"/>
</dbReference>
<feature type="non-terminal residue" evidence="3">
    <location>
        <position position="82"/>
    </location>
</feature>
<dbReference type="AlphaFoldDB" id="A0A2G9RMT9"/>
<keyword evidence="4" id="KW-1185">Reference proteome</keyword>
<dbReference type="PANTHER" id="PTHR15298">
    <property type="entry name" value="L-COA N-ACYLTRANSFERASE-RELATED"/>
    <property type="match status" value="1"/>
</dbReference>
<dbReference type="PANTHER" id="PTHR15298:SF1">
    <property type="entry name" value="GLYCINE N-ACYLTRANSFERASE-LIKE PROTEIN"/>
    <property type="match status" value="1"/>
</dbReference>
<evidence type="ECO:0000256" key="1">
    <source>
        <dbReference type="RuleBase" id="RU368002"/>
    </source>
</evidence>
<name>A0A2G9RMT9_AQUCT</name>
<dbReference type="EMBL" id="KV933861">
    <property type="protein sequence ID" value="PIO29075.1"/>
    <property type="molecule type" value="Genomic_DNA"/>
</dbReference>
<dbReference type="GO" id="GO:0047961">
    <property type="term" value="F:glycine N-acyltransferase activity"/>
    <property type="evidence" value="ECO:0007669"/>
    <property type="project" value="InterPro"/>
</dbReference>
<proteinExistence type="inferred from homology"/>
<evidence type="ECO:0000313" key="3">
    <source>
        <dbReference type="EMBL" id="PIO29075.1"/>
    </source>
</evidence>
<evidence type="ECO:0000313" key="4">
    <source>
        <dbReference type="Proteomes" id="UP000228934"/>
    </source>
</evidence>
<evidence type="ECO:0000259" key="2">
    <source>
        <dbReference type="Pfam" id="PF06021"/>
    </source>
</evidence>
<dbReference type="GO" id="GO:0005739">
    <property type="term" value="C:mitochondrion"/>
    <property type="evidence" value="ECO:0007669"/>
    <property type="project" value="InterPro"/>
</dbReference>
<dbReference type="Proteomes" id="UP000228934">
    <property type="component" value="Unassembled WGS sequence"/>
</dbReference>
<dbReference type="InterPro" id="IPR010313">
    <property type="entry name" value="Glycine_N-acyltransferase"/>
</dbReference>
<organism evidence="3 4">
    <name type="scientific">Aquarana catesbeiana</name>
    <name type="common">American bullfrog</name>
    <name type="synonym">Rana catesbeiana</name>
    <dbReference type="NCBI Taxonomy" id="8400"/>
    <lineage>
        <taxon>Eukaryota</taxon>
        <taxon>Metazoa</taxon>
        <taxon>Chordata</taxon>
        <taxon>Craniata</taxon>
        <taxon>Vertebrata</taxon>
        <taxon>Euteleostomi</taxon>
        <taxon>Amphibia</taxon>
        <taxon>Batrachia</taxon>
        <taxon>Anura</taxon>
        <taxon>Neobatrachia</taxon>
        <taxon>Ranoidea</taxon>
        <taxon>Ranidae</taxon>
        <taxon>Aquarana</taxon>
    </lineage>
</organism>
<dbReference type="EC" id="2.3.1.-" evidence="1"/>
<gene>
    <name evidence="3" type="ORF">AB205_0160690</name>
</gene>
<comment type="similarity">
    <text evidence="1">Belongs to the glycine N-acyltransferase family.</text>
</comment>
<dbReference type="InterPro" id="IPR015938">
    <property type="entry name" value="Glycine_N-acyltransferase_N"/>
</dbReference>
<sequence length="82" mass="8811">MSVLTCSSKLTALRTLLTHSFPQSLKVCGGLQHVLTGNAFRLEVLVDQWPDFSTVICRPSLQVGLNNGTDMGDGGKSFVSKT</sequence>
<reference evidence="4" key="1">
    <citation type="journal article" date="2017" name="Nat. Commun.">
        <title>The North American bullfrog draft genome provides insight into hormonal regulation of long noncoding RNA.</title>
        <authorList>
            <person name="Hammond S.A."/>
            <person name="Warren R.L."/>
            <person name="Vandervalk B.P."/>
            <person name="Kucuk E."/>
            <person name="Khan H."/>
            <person name="Gibb E.A."/>
            <person name="Pandoh P."/>
            <person name="Kirk H."/>
            <person name="Zhao Y."/>
            <person name="Jones M."/>
            <person name="Mungall A.J."/>
            <person name="Coope R."/>
            <person name="Pleasance S."/>
            <person name="Moore R.A."/>
            <person name="Holt R.A."/>
            <person name="Round J.M."/>
            <person name="Ohora S."/>
            <person name="Walle B.V."/>
            <person name="Veldhoen N."/>
            <person name="Helbing C.C."/>
            <person name="Birol I."/>
        </authorList>
    </citation>
    <scope>NUCLEOTIDE SEQUENCE [LARGE SCALE GENOMIC DNA]</scope>
</reference>
<feature type="domain" description="Glycine N-acyltransferase N-terminal" evidence="2">
    <location>
        <begin position="1"/>
        <end position="63"/>
    </location>
</feature>